<evidence type="ECO:0000256" key="1">
    <source>
        <dbReference type="ARBA" id="ARBA00022729"/>
    </source>
</evidence>
<evidence type="ECO:0000313" key="6">
    <source>
        <dbReference type="Proteomes" id="UP000076154"/>
    </source>
</evidence>
<dbReference type="PANTHER" id="PTHR35185:SF1">
    <property type="entry name" value="UPF0619 GPI-ANCHORED MEMBRANE PROTEIN C1322.10"/>
    <property type="match status" value="1"/>
</dbReference>
<feature type="transmembrane region" description="Helical" evidence="3">
    <location>
        <begin position="201"/>
        <end position="221"/>
    </location>
</feature>
<feature type="region of interest" description="Disordered" evidence="2">
    <location>
        <begin position="111"/>
        <end position="187"/>
    </location>
</feature>
<comment type="caution">
    <text evidence="5">The sequence shown here is derived from an EMBL/GenBank/DDBJ whole genome shotgun (WGS) entry which is preliminary data.</text>
</comment>
<proteinExistence type="predicted"/>
<feature type="signal peptide" evidence="4">
    <location>
        <begin position="1"/>
        <end position="17"/>
    </location>
</feature>
<keyword evidence="1 4" id="KW-0732">Signal</keyword>
<dbReference type="InterPro" id="IPR052479">
    <property type="entry name" value="GPI-anchor_Adhesion_Reg"/>
</dbReference>
<evidence type="ECO:0000256" key="4">
    <source>
        <dbReference type="SAM" id="SignalP"/>
    </source>
</evidence>
<keyword evidence="3" id="KW-0472">Membrane</keyword>
<dbReference type="InParanoid" id="A0A369J7K2"/>
<keyword evidence="3" id="KW-0812">Transmembrane</keyword>
<gene>
    <name evidence="5" type="ORF">Hypma_003973</name>
</gene>
<reference evidence="5" key="1">
    <citation type="submission" date="2018-04" db="EMBL/GenBank/DDBJ databases">
        <title>Whole genome sequencing of Hypsizygus marmoreus.</title>
        <authorList>
            <person name="Choi I.-G."/>
            <person name="Min B."/>
            <person name="Kim J.-G."/>
            <person name="Kim S."/>
            <person name="Oh Y.-L."/>
            <person name="Kong W.-S."/>
            <person name="Park H."/>
            <person name="Jeong J."/>
            <person name="Song E.-S."/>
        </authorList>
    </citation>
    <scope>NUCLEOTIDE SEQUENCE [LARGE SCALE GENOMIC DNA]</scope>
    <source>
        <strain evidence="5">51987-8</strain>
    </source>
</reference>
<dbReference type="AlphaFoldDB" id="A0A369J7K2"/>
<dbReference type="OrthoDB" id="5420143at2759"/>
<name>A0A369J7K2_HYPMA</name>
<evidence type="ECO:0000256" key="3">
    <source>
        <dbReference type="SAM" id="Phobius"/>
    </source>
</evidence>
<keyword evidence="6" id="KW-1185">Reference proteome</keyword>
<feature type="compositionally biased region" description="Low complexity" evidence="2">
    <location>
        <begin position="154"/>
        <end position="187"/>
    </location>
</feature>
<dbReference type="PANTHER" id="PTHR35185">
    <property type="entry name" value="SERINE/THREONINE-RICH PROTEIN ADG2-RELATED"/>
    <property type="match status" value="1"/>
</dbReference>
<evidence type="ECO:0000313" key="5">
    <source>
        <dbReference type="EMBL" id="RDB15693.1"/>
    </source>
</evidence>
<sequence>MFFKLSLLALVAPLVAGLTVNIPRNPVTSGPVTITWSYNPSTDPSTFSIELINEVFHNAFAIANNVDATQEQIDLVLPVVPVGPGYTVQFVNPGNIGDVFAETGTFTIGENTSSTASSTSSSASSSSSSSASRSTSGSTSRTSSVSLGITTTLSQTSTSGFGVTVTSPTQTPTSTSTNTGTSGNPTPTTFNNAAFPLKVNMNVGAAAAVLLSAVAGAAVFAL</sequence>
<organism evidence="5 6">
    <name type="scientific">Hypsizygus marmoreus</name>
    <name type="common">White beech mushroom</name>
    <name type="synonym">Agaricus marmoreus</name>
    <dbReference type="NCBI Taxonomy" id="39966"/>
    <lineage>
        <taxon>Eukaryota</taxon>
        <taxon>Fungi</taxon>
        <taxon>Dikarya</taxon>
        <taxon>Basidiomycota</taxon>
        <taxon>Agaricomycotina</taxon>
        <taxon>Agaricomycetes</taxon>
        <taxon>Agaricomycetidae</taxon>
        <taxon>Agaricales</taxon>
        <taxon>Tricholomatineae</taxon>
        <taxon>Lyophyllaceae</taxon>
        <taxon>Hypsizygus</taxon>
    </lineage>
</organism>
<keyword evidence="3" id="KW-1133">Transmembrane helix</keyword>
<protein>
    <submittedName>
        <fullName evidence="5">Uncharacterized protein</fullName>
    </submittedName>
</protein>
<evidence type="ECO:0000256" key="2">
    <source>
        <dbReference type="SAM" id="MobiDB-lite"/>
    </source>
</evidence>
<feature type="chain" id="PRO_5016801829" evidence="4">
    <location>
        <begin position="18"/>
        <end position="222"/>
    </location>
</feature>
<dbReference type="EMBL" id="LUEZ02000143">
    <property type="protein sequence ID" value="RDB15693.1"/>
    <property type="molecule type" value="Genomic_DNA"/>
</dbReference>
<dbReference type="Proteomes" id="UP000076154">
    <property type="component" value="Unassembled WGS sequence"/>
</dbReference>
<accession>A0A369J7K2</accession>
<feature type="compositionally biased region" description="Low complexity" evidence="2">
    <location>
        <begin position="112"/>
        <end position="144"/>
    </location>
</feature>